<protein>
    <submittedName>
        <fullName evidence="1">Uncharacterized protein</fullName>
    </submittedName>
</protein>
<comment type="caution">
    <text evidence="1">The sequence shown here is derived from an EMBL/GenBank/DDBJ whole genome shotgun (WGS) entry which is preliminary data.</text>
</comment>
<dbReference type="EMBL" id="JAAMPJ010000014">
    <property type="protein sequence ID" value="NGY64819.1"/>
    <property type="molecule type" value="Genomic_DNA"/>
</dbReference>
<reference evidence="1 2" key="1">
    <citation type="submission" date="2020-03" db="EMBL/GenBank/DDBJ databases">
        <title>Isolation and identification of active actinomycetes.</title>
        <authorList>
            <person name="Sun X."/>
        </authorList>
    </citation>
    <scope>NUCLEOTIDE SEQUENCE [LARGE SCALE GENOMIC DNA]</scope>
    <source>
        <strain evidence="1 2">NEAU-D13</strain>
    </source>
</reference>
<accession>A0A7C9W7C6</accession>
<evidence type="ECO:0000313" key="2">
    <source>
        <dbReference type="Proteomes" id="UP000481360"/>
    </source>
</evidence>
<name>A0A7C9W7C6_9PSEU</name>
<dbReference type="AlphaFoldDB" id="A0A7C9W7C6"/>
<keyword evidence="2" id="KW-1185">Reference proteome</keyword>
<evidence type="ECO:0000313" key="1">
    <source>
        <dbReference type="EMBL" id="NGY64819.1"/>
    </source>
</evidence>
<organism evidence="1 2">
    <name type="scientific">Lentzea alba</name>
    <dbReference type="NCBI Taxonomy" id="2714351"/>
    <lineage>
        <taxon>Bacteria</taxon>
        <taxon>Bacillati</taxon>
        <taxon>Actinomycetota</taxon>
        <taxon>Actinomycetes</taxon>
        <taxon>Pseudonocardiales</taxon>
        <taxon>Pseudonocardiaceae</taxon>
        <taxon>Lentzea</taxon>
    </lineage>
</organism>
<proteinExistence type="predicted"/>
<sequence length="54" mass="5680">MDYQVRCGPSTGAFDQAVAGTELESWHARTVEAVADVLMEGAAAHITARLATFG</sequence>
<gene>
    <name evidence="1" type="ORF">G7043_38490</name>
</gene>
<dbReference type="Proteomes" id="UP000481360">
    <property type="component" value="Unassembled WGS sequence"/>
</dbReference>